<dbReference type="PANTHER" id="PTHR33266">
    <property type="entry name" value="CHROMOSOME 15, WHOLE GENOME SHOTGUN SEQUENCE"/>
    <property type="match status" value="1"/>
</dbReference>
<dbReference type="EMBL" id="MU155131">
    <property type="protein sequence ID" value="KAF9486227.1"/>
    <property type="molecule type" value="Genomic_DNA"/>
</dbReference>
<evidence type="ECO:0000313" key="2">
    <source>
        <dbReference type="Proteomes" id="UP000807469"/>
    </source>
</evidence>
<sequence>MLFDDDLMESSKTVAISSWTEPYRGGAVKVLWQFLVDNLQPAGQAWRIGQMGERIPTTDPYAHYVSIVQSSGMGKSRAVDELAKTHFVIPINIRVAQSNGFPPSDPNVRFFLCNWSCEQHEIRNKCRAFLQALFEITADVLSGVKYRGKYPKAGENREYFTFDRRPDDTAEDIAAKFREHMSDGMTFGSQGVKRKYFFQAVLDKAEELLGLRRGVSHEIIAQKFVRLVQTIHGDAHDGSIHANEGPKVVIMFDEAHTMTTPMTDDSLGTSYTTFTELLQCLHVHRNLSLFTLFLSVTGRIGQLVSSRPGERSSPTIHPGNYSINRPFTTLGFDHLAIKLKFNGSDNLSDIVSDNHIAHYGRPMWGAMMNSQERNSSLTKKEIISFAAMKLICMQISCDPLDIEQKLACLSQRLPIGFKCPTYKALEQQLRQIEAHMRVCSKAGPGFESLVTASPSEPILSEAAYYLMEITNMDLASSFLKILGQFSLDQGDRGELIVLLMFTIARDKAVGPPAPFSPKTRWCFVADLLSQLFKCRQVVLEAKGQVVTSNSQDSCILDEDLQSTFRDSKVYFSHFIKIHESGCLGVNYLMKLLARGAGVLCANNFSGIDAVIPVLFEGTRLAVENVSAILLRITNNSMYGAESDSFLFEQMDPYDTGIFNEDHDMPIIRIVFALAADEPSLEIVHVSKSISGRKYTTYDIWTAGLSPTVFDVITASNVDVWAELLEATYDWKDVFTGASPEELALRKMLVPGLAQQANLLG</sequence>
<gene>
    <name evidence="1" type="ORF">BDN70DRAFT_870313</name>
</gene>
<name>A0A9P5ZF12_9AGAR</name>
<evidence type="ECO:0000313" key="1">
    <source>
        <dbReference type="EMBL" id="KAF9486227.1"/>
    </source>
</evidence>
<comment type="caution">
    <text evidence="1">The sequence shown here is derived from an EMBL/GenBank/DDBJ whole genome shotgun (WGS) entry which is preliminary data.</text>
</comment>
<proteinExistence type="predicted"/>
<keyword evidence="2" id="KW-1185">Reference proteome</keyword>
<reference evidence="1" key="1">
    <citation type="submission" date="2020-11" db="EMBL/GenBank/DDBJ databases">
        <authorList>
            <consortium name="DOE Joint Genome Institute"/>
            <person name="Ahrendt S."/>
            <person name="Riley R."/>
            <person name="Andreopoulos W."/>
            <person name="Labutti K."/>
            <person name="Pangilinan J."/>
            <person name="Ruiz-Duenas F.J."/>
            <person name="Barrasa J.M."/>
            <person name="Sanchez-Garcia M."/>
            <person name="Camarero S."/>
            <person name="Miyauchi S."/>
            <person name="Serrano A."/>
            <person name="Linde D."/>
            <person name="Babiker R."/>
            <person name="Drula E."/>
            <person name="Ayuso-Fernandez I."/>
            <person name="Pacheco R."/>
            <person name="Padilla G."/>
            <person name="Ferreira P."/>
            <person name="Barriuso J."/>
            <person name="Kellner H."/>
            <person name="Castanera R."/>
            <person name="Alfaro M."/>
            <person name="Ramirez L."/>
            <person name="Pisabarro A.G."/>
            <person name="Kuo A."/>
            <person name="Tritt A."/>
            <person name="Lipzen A."/>
            <person name="He G."/>
            <person name="Yan M."/>
            <person name="Ng V."/>
            <person name="Cullen D."/>
            <person name="Martin F."/>
            <person name="Rosso M.-N."/>
            <person name="Henrissat B."/>
            <person name="Hibbett D."/>
            <person name="Martinez A.T."/>
            <person name="Grigoriev I.V."/>
        </authorList>
    </citation>
    <scope>NUCLEOTIDE SEQUENCE</scope>
    <source>
        <strain evidence="1">CIRM-BRFM 674</strain>
    </source>
</reference>
<organism evidence="1 2">
    <name type="scientific">Pholiota conissans</name>
    <dbReference type="NCBI Taxonomy" id="109636"/>
    <lineage>
        <taxon>Eukaryota</taxon>
        <taxon>Fungi</taxon>
        <taxon>Dikarya</taxon>
        <taxon>Basidiomycota</taxon>
        <taxon>Agaricomycotina</taxon>
        <taxon>Agaricomycetes</taxon>
        <taxon>Agaricomycetidae</taxon>
        <taxon>Agaricales</taxon>
        <taxon>Agaricineae</taxon>
        <taxon>Strophariaceae</taxon>
        <taxon>Pholiota</taxon>
    </lineage>
</organism>
<protein>
    <submittedName>
        <fullName evidence="1">Uncharacterized protein</fullName>
    </submittedName>
</protein>
<dbReference type="Proteomes" id="UP000807469">
    <property type="component" value="Unassembled WGS sequence"/>
</dbReference>
<dbReference type="OrthoDB" id="107110at2759"/>
<dbReference type="PANTHER" id="PTHR33266:SF1">
    <property type="entry name" value="F-BOX DOMAIN-CONTAINING PROTEIN"/>
    <property type="match status" value="1"/>
</dbReference>
<accession>A0A9P5ZF12</accession>
<dbReference type="AlphaFoldDB" id="A0A9P5ZF12"/>